<name>A0AAE0V2J8_9TELE</name>
<dbReference type="EMBL" id="JAUCMX010000010">
    <property type="protein sequence ID" value="KAK3533075.1"/>
    <property type="molecule type" value="Genomic_DNA"/>
</dbReference>
<sequence>MKVSRSKTEYMCVNEREGSGTVRLQGEEVKKVQEFKYFGSTVQNNGECGKEATSEAQRGINTYTSSVLDHINMCIDNVTTVKHVKHFPIQKPWMNSEVHLLLKARDTAFKSGDAEDYSRANLKRGIKKAKHAHKLHIEEHFHSNSDPRHMWKRIQTITDHKPSIQSLPTSNAFLPDKLNYFFARFDKAVIHHTRNADSSKVVHPISLYTTEHNSNIFIKYVDDTTVVGRISNNDESAYREEIQSLSAWCSMNNLNATKTEELIVDFRKSSSSRHSPIYINRYQVEVRTQVKFLHTKLAHPFLYGPCFVHWCTVMLE</sequence>
<dbReference type="PANTHER" id="PTHR47510:SF3">
    <property type="entry name" value="ENDO_EXONUCLEASE_PHOSPHATASE DOMAIN-CONTAINING PROTEIN"/>
    <property type="match status" value="1"/>
</dbReference>
<protein>
    <submittedName>
        <fullName evidence="1">Uncharacterized protein</fullName>
    </submittedName>
</protein>
<gene>
    <name evidence="1" type="ORF">QTP70_006576</name>
</gene>
<comment type="caution">
    <text evidence="1">The sequence shown here is derived from an EMBL/GenBank/DDBJ whole genome shotgun (WGS) entry which is preliminary data.</text>
</comment>
<dbReference type="AlphaFoldDB" id="A0AAE0V2J8"/>
<accession>A0AAE0V2J8</accession>
<dbReference type="PANTHER" id="PTHR47510">
    <property type="entry name" value="REVERSE TRANSCRIPTASE DOMAIN-CONTAINING PROTEIN"/>
    <property type="match status" value="1"/>
</dbReference>
<proteinExistence type="predicted"/>
<organism evidence="1 2">
    <name type="scientific">Hemibagrus guttatus</name>
    <dbReference type="NCBI Taxonomy" id="175788"/>
    <lineage>
        <taxon>Eukaryota</taxon>
        <taxon>Metazoa</taxon>
        <taxon>Chordata</taxon>
        <taxon>Craniata</taxon>
        <taxon>Vertebrata</taxon>
        <taxon>Euteleostomi</taxon>
        <taxon>Actinopterygii</taxon>
        <taxon>Neopterygii</taxon>
        <taxon>Teleostei</taxon>
        <taxon>Ostariophysi</taxon>
        <taxon>Siluriformes</taxon>
        <taxon>Bagridae</taxon>
        <taxon>Hemibagrus</taxon>
    </lineage>
</organism>
<keyword evidence="2" id="KW-1185">Reference proteome</keyword>
<evidence type="ECO:0000313" key="2">
    <source>
        <dbReference type="Proteomes" id="UP001274896"/>
    </source>
</evidence>
<dbReference type="Proteomes" id="UP001274896">
    <property type="component" value="Unassembled WGS sequence"/>
</dbReference>
<reference evidence="1" key="1">
    <citation type="submission" date="2023-06" db="EMBL/GenBank/DDBJ databases">
        <title>Male Hemibagrus guttatus genome.</title>
        <authorList>
            <person name="Bian C."/>
        </authorList>
    </citation>
    <scope>NUCLEOTIDE SEQUENCE</scope>
    <source>
        <strain evidence="1">Male_cb2023</strain>
        <tissue evidence="1">Muscle</tissue>
    </source>
</reference>
<evidence type="ECO:0000313" key="1">
    <source>
        <dbReference type="EMBL" id="KAK3533075.1"/>
    </source>
</evidence>